<dbReference type="EMBL" id="JACAZI010000018">
    <property type="protein sequence ID" value="KAF7341247.1"/>
    <property type="molecule type" value="Genomic_DNA"/>
</dbReference>
<dbReference type="NCBIfam" id="NF040586">
    <property type="entry name" value="FxSxx_TPR"/>
    <property type="match status" value="1"/>
</dbReference>
<dbReference type="InterPro" id="IPR011990">
    <property type="entry name" value="TPR-like_helical_dom_sf"/>
</dbReference>
<gene>
    <name evidence="2" type="ORF">MVEN_01860300</name>
</gene>
<dbReference type="Gene3D" id="3.40.50.300">
    <property type="entry name" value="P-loop containing nucleotide triphosphate hydrolases"/>
    <property type="match status" value="1"/>
</dbReference>
<dbReference type="Gene3D" id="1.25.40.10">
    <property type="entry name" value="Tetratricopeptide repeat domain"/>
    <property type="match status" value="2"/>
</dbReference>
<evidence type="ECO:0000259" key="1">
    <source>
        <dbReference type="Pfam" id="PF25000"/>
    </source>
</evidence>
<dbReference type="PANTHER" id="PTHR46082:SF11">
    <property type="entry name" value="AAA+ ATPASE DOMAIN-CONTAINING PROTEIN-RELATED"/>
    <property type="match status" value="1"/>
</dbReference>
<organism evidence="2 3">
    <name type="scientific">Mycena venus</name>
    <dbReference type="NCBI Taxonomy" id="2733690"/>
    <lineage>
        <taxon>Eukaryota</taxon>
        <taxon>Fungi</taxon>
        <taxon>Dikarya</taxon>
        <taxon>Basidiomycota</taxon>
        <taxon>Agaricomycotina</taxon>
        <taxon>Agaricomycetes</taxon>
        <taxon>Agaricomycetidae</taxon>
        <taxon>Agaricales</taxon>
        <taxon>Marasmiineae</taxon>
        <taxon>Mycenaceae</taxon>
        <taxon>Mycena</taxon>
    </lineage>
</organism>
<dbReference type="SUPFAM" id="SSF48452">
    <property type="entry name" value="TPR-like"/>
    <property type="match status" value="2"/>
</dbReference>
<evidence type="ECO:0000313" key="2">
    <source>
        <dbReference type="EMBL" id="KAF7341247.1"/>
    </source>
</evidence>
<dbReference type="InterPro" id="IPR056681">
    <property type="entry name" value="DUF7779"/>
</dbReference>
<dbReference type="SUPFAM" id="SSF52540">
    <property type="entry name" value="P-loop containing nucleoside triphosphate hydrolases"/>
    <property type="match status" value="1"/>
</dbReference>
<dbReference type="AlphaFoldDB" id="A0A8H7CMC8"/>
<dbReference type="Proteomes" id="UP000620124">
    <property type="component" value="Unassembled WGS sequence"/>
</dbReference>
<sequence>MSSPHSAKAAPNLPQMARATPSRLFKKHSQAGSSASGPDWLSPTILAARAITAAGECLPFPYVKGAFGIVVIFLETVEKMTNNRDDLKDLCGTAMEIMTMLQDQVAMHKNTAAVKLKGLCEDFERFLRNVILEIETMHQTFDISARSTTKNHQREGGHLALLAGYAKKENISSHFAEFFKSVIQGMIAGYQRNIQEICSRLKLMAAIDTNFQVHEIKAALTTGTSSTVSGMQGRWINNCPPASRIFQGRQAILDKMSLFFNTGLKKQYIYVLHGLGGAGKTQIALKFIEDSSHFKDIFFLDACTAETIETGLKNIAALKNIGNSSQDALKWLANQDEDWLLFIDNADDPNINLHSFMPRCNHGNIVITSRNPGLCVYAGCHSQVSDMEETDAVPLLLKSAAQEISPANEPIAAEIVKVLCYLPLAIVQAGGFISQSGVLDSYLDFYKRNRAQLLSEKPAQTHDDYVWTVYTTWQMSFDRLSPSAAMLLQLCSFLHREGISEEIFSRAATYKFRQCIPSKEDLQKPLEFLSQFLSSTGEWDSLRFLKVTNELRAYSLISFAAERKLFSIHPLVHSWSQTTITEQHSHHSIMGAIVGMSFAELPSKDQQLASLRLISHVDSLRHVNQQVAIDFGKQYTRIYYHVGRYEEAKDLAVAVIERETQLLGADHPDTLWAMGNLALTYFNLGKFHEVEELEAVVLAKRKQILGDDHPETLCSISNLAATYRNLHNYHKAEELGVIALEKRKQVLGDTHPDTLLAMGELALIYAKLSMFHKTEELHFVVLEKRKQVLGDDHPDTLWAMGDLASTYRRQGEFHKAEQLAATVLEKRQQLLGHDHPDTLWAMGDLVSTYQKLGEFHRAEELGVIVLEKQKQVQGDAHPATLRAMSNLASTYRSLNKRKKAKEIEKLVRQIRKAS</sequence>
<dbReference type="Pfam" id="PF13424">
    <property type="entry name" value="TPR_12"/>
    <property type="match status" value="3"/>
</dbReference>
<dbReference type="OrthoDB" id="1658288at2759"/>
<dbReference type="PANTHER" id="PTHR46082">
    <property type="entry name" value="ATP/GTP-BINDING PROTEIN-RELATED"/>
    <property type="match status" value="1"/>
</dbReference>
<accession>A0A8H7CMC8</accession>
<dbReference type="InterPro" id="IPR053137">
    <property type="entry name" value="NLR-like"/>
</dbReference>
<dbReference type="Pfam" id="PF13374">
    <property type="entry name" value="TPR_10"/>
    <property type="match status" value="1"/>
</dbReference>
<reference evidence="2" key="1">
    <citation type="submission" date="2020-05" db="EMBL/GenBank/DDBJ databases">
        <title>Mycena genomes resolve the evolution of fungal bioluminescence.</title>
        <authorList>
            <person name="Tsai I.J."/>
        </authorList>
    </citation>
    <scope>NUCLEOTIDE SEQUENCE</scope>
    <source>
        <strain evidence="2">CCC161011</strain>
    </source>
</reference>
<keyword evidence="3" id="KW-1185">Reference proteome</keyword>
<dbReference type="Pfam" id="PF25000">
    <property type="entry name" value="DUF7779"/>
    <property type="match status" value="1"/>
</dbReference>
<dbReference type="GO" id="GO:0043531">
    <property type="term" value="F:ADP binding"/>
    <property type="evidence" value="ECO:0007669"/>
    <property type="project" value="InterPro"/>
</dbReference>
<feature type="domain" description="DUF7779" evidence="1">
    <location>
        <begin position="475"/>
        <end position="583"/>
    </location>
</feature>
<evidence type="ECO:0000313" key="3">
    <source>
        <dbReference type="Proteomes" id="UP000620124"/>
    </source>
</evidence>
<proteinExistence type="predicted"/>
<protein>
    <submittedName>
        <fullName evidence="2">FabD/lysophospholipase-like protein</fullName>
    </submittedName>
</protein>
<comment type="caution">
    <text evidence="2">The sequence shown here is derived from an EMBL/GenBank/DDBJ whole genome shotgun (WGS) entry which is preliminary data.</text>
</comment>
<dbReference type="InterPro" id="IPR027417">
    <property type="entry name" value="P-loop_NTPase"/>
</dbReference>
<name>A0A8H7CMC8_9AGAR</name>